<keyword evidence="1" id="KW-0812">Transmembrane</keyword>
<name>A0A2U8UIS4_9CAUD</name>
<reference evidence="2 3" key="1">
    <citation type="submission" date="2018-03" db="EMBL/GenBank/DDBJ databases">
        <authorList>
            <person name="Stanton A.-C.J."/>
            <person name="Garlena R.A."/>
            <person name="Russell D.A."/>
            <person name="Pope W.H."/>
            <person name="Jacobs-Sera D."/>
            <person name="Hatfull G.F."/>
        </authorList>
    </citation>
    <scope>NUCLEOTIDE SEQUENCE [LARGE SCALE GENOMIC DNA]</scope>
</reference>
<proteinExistence type="predicted"/>
<evidence type="ECO:0000313" key="3">
    <source>
        <dbReference type="Proteomes" id="UP000246630"/>
    </source>
</evidence>
<evidence type="ECO:0000256" key="1">
    <source>
        <dbReference type="SAM" id="Phobius"/>
    </source>
</evidence>
<protein>
    <submittedName>
        <fullName evidence="2">Uncharacterized protein</fullName>
    </submittedName>
</protein>
<dbReference type="EMBL" id="MH153803">
    <property type="protein sequence ID" value="AWN03557.1"/>
    <property type="molecule type" value="Genomic_DNA"/>
</dbReference>
<keyword evidence="3" id="KW-1185">Reference proteome</keyword>
<dbReference type="RefSeq" id="YP_009801583.1">
    <property type="nucleotide sequence ID" value="NC_047973.1"/>
</dbReference>
<evidence type="ECO:0000313" key="2">
    <source>
        <dbReference type="EMBL" id="AWN03557.1"/>
    </source>
</evidence>
<feature type="transmembrane region" description="Helical" evidence="1">
    <location>
        <begin position="39"/>
        <end position="58"/>
    </location>
</feature>
<keyword evidence="1" id="KW-1133">Transmembrane helix</keyword>
<gene>
    <name evidence="2" type="primary">41</name>
    <name evidence="2" type="ORF">PBI_HYPERION_41</name>
</gene>
<sequence>MDWFIVAMVGFRVLAEVGGGGDGGGSPSLNVDLLDLQWWQVVVGLLGVVGFSPAPWILGLATNKLQFTSTADANYALRAQEMRENFDALAAEKDRAYAVLEATVTKTEQAGALDRQTAATATEALAESTEVTKMAIHVVQELRQAAQEVSPHVD</sequence>
<organism evidence="2 3">
    <name type="scientific">Microbacterium phage Hyperion</name>
    <dbReference type="NCBI Taxonomy" id="2182354"/>
    <lineage>
        <taxon>Viruses</taxon>
        <taxon>Duplodnaviria</taxon>
        <taxon>Heunggongvirae</taxon>
        <taxon>Uroviricota</taxon>
        <taxon>Caudoviricetes</taxon>
        <taxon>Squashvirus</taxon>
        <taxon>Squashvirus hyperion</taxon>
    </lineage>
</organism>
<dbReference type="KEGG" id="vg:54992100"/>
<accession>A0A2U8UIS4</accession>
<keyword evidence="1" id="KW-0472">Membrane</keyword>
<dbReference type="Proteomes" id="UP000246630">
    <property type="component" value="Segment"/>
</dbReference>
<dbReference type="GeneID" id="54992100"/>